<dbReference type="AlphaFoldDB" id="A0A8C7T023"/>
<dbReference type="Gene3D" id="3.30.1330.30">
    <property type="match status" value="1"/>
</dbReference>
<dbReference type="GO" id="GO:0016435">
    <property type="term" value="F:rRNA (guanine) methyltransferase activity"/>
    <property type="evidence" value="ECO:0007669"/>
    <property type="project" value="TreeGrafter"/>
</dbReference>
<dbReference type="PANTHER" id="PTHR46103">
    <property type="entry name" value="RRNA METHYLTRANSFERASE 1, MITOCHONDRIAL"/>
    <property type="match status" value="1"/>
</dbReference>
<evidence type="ECO:0000259" key="2">
    <source>
        <dbReference type="Pfam" id="PF08032"/>
    </source>
</evidence>
<dbReference type="GeneTree" id="ENSGT01000000221566"/>
<dbReference type="InterPro" id="IPR029064">
    <property type="entry name" value="Ribosomal_eL30-like_sf"/>
</dbReference>
<proteinExistence type="predicted"/>
<dbReference type="SUPFAM" id="SSF55315">
    <property type="entry name" value="L30e-like"/>
    <property type="match status" value="1"/>
</dbReference>
<accession>A0A8C7T023</accession>
<evidence type="ECO:0000256" key="1">
    <source>
        <dbReference type="ARBA" id="ARBA00022552"/>
    </source>
</evidence>
<keyword evidence="1" id="KW-0698">rRNA processing</keyword>
<dbReference type="Ensembl" id="ENSOMYT00000081057.2">
    <property type="protein sequence ID" value="ENSOMYP00000074450.2"/>
    <property type="gene ID" value="ENSOMYG00000034421.2"/>
</dbReference>
<dbReference type="PANTHER" id="PTHR46103:SF1">
    <property type="entry name" value="RRNA METHYLTRANSFERASE 1, MITOCHONDRIAL"/>
    <property type="match status" value="1"/>
</dbReference>
<dbReference type="InterPro" id="IPR047182">
    <property type="entry name" value="MRM1"/>
</dbReference>
<feature type="domain" description="RNA 2-O ribose methyltransferase substrate binding" evidence="2">
    <location>
        <begin position="43"/>
        <end position="101"/>
    </location>
</feature>
<reference evidence="3" key="1">
    <citation type="submission" date="2020-07" db="EMBL/GenBank/DDBJ databases">
        <title>A long reads based de novo assembly of the rainbow trout Arlee double haploid line genome.</title>
        <authorList>
            <person name="Gao G."/>
            <person name="Palti Y."/>
        </authorList>
    </citation>
    <scope>NUCLEOTIDE SEQUENCE [LARGE SCALE GENOMIC DNA]</scope>
</reference>
<keyword evidence="4" id="KW-1185">Reference proteome</keyword>
<reference evidence="3" key="2">
    <citation type="submission" date="2025-08" db="UniProtKB">
        <authorList>
            <consortium name="Ensembl"/>
        </authorList>
    </citation>
    <scope>IDENTIFICATION</scope>
</reference>
<dbReference type="GO" id="GO:0005739">
    <property type="term" value="C:mitochondrion"/>
    <property type="evidence" value="ECO:0007669"/>
    <property type="project" value="TreeGrafter"/>
</dbReference>
<evidence type="ECO:0000313" key="4">
    <source>
        <dbReference type="Proteomes" id="UP000694395"/>
    </source>
</evidence>
<sequence>VSAELRKLSRDDFPEDGERLVKASREGLSREEDRNYEKLFGSHRLFVKEGVASCRASVRQVCEEAHRQCVQIQGVSRRTWNKMSSGGVHQGLCLHASPLGYLPEDNTAKPPRDGSRIPLWLLLDGVQDPINILHIFLGWIDCPLTPVLSKASTGVDGGHWSLWWTFLQSALAFLLYPAQGAPV</sequence>
<dbReference type="InterPro" id="IPR013123">
    <property type="entry name" value="SpoU_subst-bd"/>
</dbReference>
<dbReference type="Pfam" id="PF08032">
    <property type="entry name" value="SpoU_sub_bind"/>
    <property type="match status" value="1"/>
</dbReference>
<organism evidence="3 4">
    <name type="scientific">Oncorhynchus mykiss</name>
    <name type="common">Rainbow trout</name>
    <name type="synonym">Salmo gairdneri</name>
    <dbReference type="NCBI Taxonomy" id="8022"/>
    <lineage>
        <taxon>Eukaryota</taxon>
        <taxon>Metazoa</taxon>
        <taxon>Chordata</taxon>
        <taxon>Craniata</taxon>
        <taxon>Vertebrata</taxon>
        <taxon>Euteleostomi</taxon>
        <taxon>Actinopterygii</taxon>
        <taxon>Neopterygii</taxon>
        <taxon>Teleostei</taxon>
        <taxon>Protacanthopterygii</taxon>
        <taxon>Salmoniformes</taxon>
        <taxon>Salmonidae</taxon>
        <taxon>Salmoninae</taxon>
        <taxon>Oncorhynchus</taxon>
    </lineage>
</organism>
<reference evidence="3" key="3">
    <citation type="submission" date="2025-09" db="UniProtKB">
        <authorList>
            <consortium name="Ensembl"/>
        </authorList>
    </citation>
    <scope>IDENTIFICATION</scope>
</reference>
<name>A0A8C7T023_ONCMY</name>
<dbReference type="Proteomes" id="UP000694395">
    <property type="component" value="Chromosome 10"/>
</dbReference>
<evidence type="ECO:0000313" key="3">
    <source>
        <dbReference type="Ensembl" id="ENSOMYP00000074450.2"/>
    </source>
</evidence>
<protein>
    <recommendedName>
        <fullName evidence="2">RNA 2-O ribose methyltransferase substrate binding domain-containing protein</fullName>
    </recommendedName>
</protein>